<name>A0A561EU59_9ACTN</name>
<evidence type="ECO:0000256" key="1">
    <source>
        <dbReference type="SAM" id="Phobius"/>
    </source>
</evidence>
<evidence type="ECO:0000313" key="3">
    <source>
        <dbReference type="Proteomes" id="UP000318416"/>
    </source>
</evidence>
<feature type="transmembrane region" description="Helical" evidence="1">
    <location>
        <begin position="194"/>
        <end position="219"/>
    </location>
</feature>
<keyword evidence="1" id="KW-1133">Transmembrane helix</keyword>
<proteinExistence type="predicted"/>
<dbReference type="OrthoDB" id="4337269at2"/>
<comment type="caution">
    <text evidence="2">The sequence shown here is derived from an EMBL/GenBank/DDBJ whole genome shotgun (WGS) entry which is preliminary data.</text>
</comment>
<protein>
    <recommendedName>
        <fullName evidence="4">ABC transporter</fullName>
    </recommendedName>
</protein>
<keyword evidence="1" id="KW-0812">Transmembrane</keyword>
<evidence type="ECO:0000313" key="2">
    <source>
        <dbReference type="EMBL" id="TWE19154.1"/>
    </source>
</evidence>
<keyword evidence="1" id="KW-0472">Membrane</keyword>
<reference evidence="2 3" key="1">
    <citation type="submission" date="2019-06" db="EMBL/GenBank/DDBJ databases">
        <title>Sequencing the genomes of 1000 actinobacteria strains.</title>
        <authorList>
            <person name="Klenk H.-P."/>
        </authorList>
    </citation>
    <scope>NUCLEOTIDE SEQUENCE [LARGE SCALE GENOMIC DNA]</scope>
    <source>
        <strain evidence="2 3">DSM 41649</strain>
    </source>
</reference>
<feature type="transmembrane region" description="Helical" evidence="1">
    <location>
        <begin position="84"/>
        <end position="108"/>
    </location>
</feature>
<feature type="transmembrane region" description="Helical" evidence="1">
    <location>
        <begin position="160"/>
        <end position="182"/>
    </location>
</feature>
<dbReference type="RefSeq" id="WP_145792753.1">
    <property type="nucleotide sequence ID" value="NZ_BAAABR010000033.1"/>
</dbReference>
<dbReference type="AlphaFoldDB" id="A0A561EU59"/>
<gene>
    <name evidence="2" type="ORF">FB465_4262</name>
</gene>
<dbReference type="Proteomes" id="UP000318416">
    <property type="component" value="Unassembled WGS sequence"/>
</dbReference>
<feature type="transmembrane region" description="Helical" evidence="1">
    <location>
        <begin position="128"/>
        <end position="148"/>
    </location>
</feature>
<accession>A0A561EU59</accession>
<keyword evidence="3" id="KW-1185">Reference proteome</keyword>
<sequence>MNVLIRYQLELLLRSQRWLPPFLAYVLLMVIGVTAGEALLGAYGFGTAVLLPITAWYVRCTATAEPAAARACLAAAVGQPRVHLAALLAALIAGLTLGLTGLLAVWAISGRVAAKPHAADPPLRDALLAGLLGTVVCVLLGVLVGALCSRPVLLRSQYGIPASLGTAVLVLVASGSPANAVVRSLITASRTAKVTFPVAALAESVALAALAVAGAAVLAGRRTE</sequence>
<feature type="transmembrane region" description="Helical" evidence="1">
    <location>
        <begin position="21"/>
        <end position="44"/>
    </location>
</feature>
<dbReference type="EMBL" id="VIVR01000001">
    <property type="protein sequence ID" value="TWE19154.1"/>
    <property type="molecule type" value="Genomic_DNA"/>
</dbReference>
<evidence type="ECO:0008006" key="4">
    <source>
        <dbReference type="Google" id="ProtNLM"/>
    </source>
</evidence>
<organism evidence="2 3">
    <name type="scientific">Kitasatospora atroaurantiaca</name>
    <dbReference type="NCBI Taxonomy" id="285545"/>
    <lineage>
        <taxon>Bacteria</taxon>
        <taxon>Bacillati</taxon>
        <taxon>Actinomycetota</taxon>
        <taxon>Actinomycetes</taxon>
        <taxon>Kitasatosporales</taxon>
        <taxon>Streptomycetaceae</taxon>
        <taxon>Kitasatospora</taxon>
    </lineage>
</organism>